<keyword evidence="2 4" id="KW-0808">Transferase</keyword>
<reference evidence="7" key="1">
    <citation type="journal article" date="2021" name="Genome Biol. Evol.">
        <title>A High-Quality Reference Genome for a Parasitic Bivalve with Doubly Uniparental Inheritance (Bivalvia: Unionida).</title>
        <authorList>
            <person name="Smith C.H."/>
        </authorList>
    </citation>
    <scope>NUCLEOTIDE SEQUENCE</scope>
    <source>
        <strain evidence="7">CHS0354</strain>
    </source>
</reference>
<sequence length="534" mass="58899">MAENCRGYFLGFDFSTQQLKALAVDESLKVVLEEYVKFDTDLPEFKTYGGVHIHDNKVTITSPTAMWIKALDLLLDKMKKSGFDFSKVVALSGDGQQHGSVYWKKGARNKLTSLSPDKPLYDQLKDEFSIPESPIWMDASTTRQCREVEAAVGGAMRLAEITGSRGFERFTGIQIRKIYQTKQEAYENTERISLVSSFAASLLIGDYAPIDFSDGSGMNLLDIRTKSWSAEVLEACAPDLASKLGEPVPSHQVIGNISSYMVSRYHFSPDCKVVAFTGDNPASLAGLAARQGDIIVSLGSSDVIFLWLPSATPGLTGHILVNPLDPESYMGLICFKNSSLTREKIRDLYAEGSWEKFEQLLKAAPKGNHGNIGIYFDTAEVQPVVMGTFRFNENDEQVERFSNESEVRAVLESQFMARLVYARKCGLQIGPDARVIATGGASVNKAILQVIADIFNSSVYVTDVPNSAALGGCYRAKHAWQGLDTPFTDVVKNHPDPVCVASHTPGVEKIYDLLQARYEKLEEMIAANYENKIV</sequence>
<dbReference type="InterPro" id="IPR043129">
    <property type="entry name" value="ATPase_NBD"/>
</dbReference>
<dbReference type="Pfam" id="PF00370">
    <property type="entry name" value="FGGY_N"/>
    <property type="match status" value="1"/>
</dbReference>
<comment type="caution">
    <text evidence="7">The sequence shown here is derived from an EMBL/GenBank/DDBJ whole genome shotgun (WGS) entry which is preliminary data.</text>
</comment>
<keyword evidence="8" id="KW-1185">Reference proteome</keyword>
<evidence type="ECO:0000256" key="1">
    <source>
        <dbReference type="ARBA" id="ARBA00009156"/>
    </source>
</evidence>
<dbReference type="SUPFAM" id="SSF53067">
    <property type="entry name" value="Actin-like ATPase domain"/>
    <property type="match status" value="2"/>
</dbReference>
<dbReference type="GO" id="GO:0004856">
    <property type="term" value="F:D-xylulokinase activity"/>
    <property type="evidence" value="ECO:0007669"/>
    <property type="project" value="UniProtKB-UniRule"/>
</dbReference>
<dbReference type="PANTHER" id="PTHR10196:SF57">
    <property type="entry name" value="XYLULOSE KINASE"/>
    <property type="match status" value="1"/>
</dbReference>
<dbReference type="InterPro" id="IPR000577">
    <property type="entry name" value="Carb_kinase_FGGY"/>
</dbReference>
<dbReference type="EC" id="2.7.1.17" evidence="4"/>
<dbReference type="InterPro" id="IPR042024">
    <property type="entry name" value="D-XK_euk"/>
</dbReference>
<dbReference type="FunFam" id="3.30.420.40:FF:000118">
    <property type="entry name" value="Xylulose kinase 2"/>
    <property type="match status" value="1"/>
</dbReference>
<dbReference type="GO" id="GO:0042732">
    <property type="term" value="P:D-xylose metabolic process"/>
    <property type="evidence" value="ECO:0007669"/>
    <property type="project" value="UniProtKB-UniRule"/>
</dbReference>
<reference evidence="7" key="2">
    <citation type="journal article" date="2021" name="Genome Biol. Evol.">
        <title>Developing a high-quality reference genome for a parasitic bivalve with doubly uniparental inheritance (Bivalvia: Unionida).</title>
        <authorList>
            <person name="Smith C.H."/>
        </authorList>
    </citation>
    <scope>NUCLEOTIDE SEQUENCE</scope>
    <source>
        <strain evidence="7">CHS0354</strain>
        <tissue evidence="7">Mantle</tissue>
    </source>
</reference>
<keyword evidence="4" id="KW-0119">Carbohydrate metabolism</keyword>
<organism evidence="7 8">
    <name type="scientific">Potamilus streckersoni</name>
    <dbReference type="NCBI Taxonomy" id="2493646"/>
    <lineage>
        <taxon>Eukaryota</taxon>
        <taxon>Metazoa</taxon>
        <taxon>Spiralia</taxon>
        <taxon>Lophotrochozoa</taxon>
        <taxon>Mollusca</taxon>
        <taxon>Bivalvia</taxon>
        <taxon>Autobranchia</taxon>
        <taxon>Heteroconchia</taxon>
        <taxon>Palaeoheterodonta</taxon>
        <taxon>Unionida</taxon>
        <taxon>Unionoidea</taxon>
        <taxon>Unionidae</taxon>
        <taxon>Ambleminae</taxon>
        <taxon>Lampsilini</taxon>
        <taxon>Potamilus</taxon>
    </lineage>
</organism>
<dbReference type="GO" id="GO:0005524">
    <property type="term" value="F:ATP binding"/>
    <property type="evidence" value="ECO:0007669"/>
    <property type="project" value="UniProtKB-KW"/>
</dbReference>
<feature type="domain" description="Carbohydrate kinase FGGY C-terminal" evidence="6">
    <location>
        <begin position="296"/>
        <end position="480"/>
    </location>
</feature>
<dbReference type="GO" id="GO:0005997">
    <property type="term" value="P:xylulose metabolic process"/>
    <property type="evidence" value="ECO:0007669"/>
    <property type="project" value="UniProtKB-UniRule"/>
</dbReference>
<dbReference type="CDD" id="cd07776">
    <property type="entry name" value="ASKHA_NBD_FGGY_SpXK-like"/>
    <property type="match status" value="1"/>
</dbReference>
<reference evidence="7" key="3">
    <citation type="submission" date="2023-05" db="EMBL/GenBank/DDBJ databases">
        <authorList>
            <person name="Smith C.H."/>
        </authorList>
    </citation>
    <scope>NUCLEOTIDE SEQUENCE</scope>
    <source>
        <strain evidence="7">CHS0354</strain>
        <tissue evidence="7">Mantle</tissue>
    </source>
</reference>
<dbReference type="InterPro" id="IPR018485">
    <property type="entry name" value="FGGY_C"/>
</dbReference>
<keyword evidence="4" id="KW-0547">Nucleotide-binding</keyword>
<evidence type="ECO:0000259" key="6">
    <source>
        <dbReference type="Pfam" id="PF02782"/>
    </source>
</evidence>
<evidence type="ECO:0000259" key="5">
    <source>
        <dbReference type="Pfam" id="PF00370"/>
    </source>
</evidence>
<keyword evidence="3 4" id="KW-0418">Kinase</keyword>
<proteinExistence type="inferred from homology"/>
<evidence type="ECO:0000256" key="3">
    <source>
        <dbReference type="ARBA" id="ARBA00022777"/>
    </source>
</evidence>
<dbReference type="Gene3D" id="3.30.420.40">
    <property type="match status" value="2"/>
</dbReference>
<evidence type="ECO:0000256" key="2">
    <source>
        <dbReference type="ARBA" id="ARBA00022679"/>
    </source>
</evidence>
<name>A0AAE0SSF4_9BIVA</name>
<protein>
    <recommendedName>
        <fullName evidence="4">Xylulose kinase</fullName>
        <ecNumber evidence="4">2.7.1.17</ecNumber>
    </recommendedName>
</protein>
<evidence type="ECO:0000256" key="4">
    <source>
        <dbReference type="RuleBase" id="RU367058"/>
    </source>
</evidence>
<comment type="catalytic activity">
    <reaction evidence="4">
        <text>D-xylulose + ATP = D-xylulose 5-phosphate + ADP + H(+)</text>
        <dbReference type="Rhea" id="RHEA:10964"/>
        <dbReference type="ChEBI" id="CHEBI:15378"/>
        <dbReference type="ChEBI" id="CHEBI:17140"/>
        <dbReference type="ChEBI" id="CHEBI:30616"/>
        <dbReference type="ChEBI" id="CHEBI:57737"/>
        <dbReference type="ChEBI" id="CHEBI:456216"/>
        <dbReference type="EC" id="2.7.1.17"/>
    </reaction>
</comment>
<dbReference type="AlphaFoldDB" id="A0AAE0SSF4"/>
<evidence type="ECO:0000313" key="8">
    <source>
        <dbReference type="Proteomes" id="UP001195483"/>
    </source>
</evidence>
<feature type="domain" description="Carbohydrate kinase FGGY N-terminal" evidence="5">
    <location>
        <begin position="135"/>
        <end position="285"/>
    </location>
</feature>
<dbReference type="Proteomes" id="UP001195483">
    <property type="component" value="Unassembled WGS sequence"/>
</dbReference>
<dbReference type="EMBL" id="JAEAOA010000363">
    <property type="protein sequence ID" value="KAK3597275.1"/>
    <property type="molecule type" value="Genomic_DNA"/>
</dbReference>
<dbReference type="PIRSF" id="PIRSF000538">
    <property type="entry name" value="GlpK"/>
    <property type="match status" value="1"/>
</dbReference>
<comment type="similarity">
    <text evidence="1 4">Belongs to the FGGY kinase family.</text>
</comment>
<evidence type="ECO:0000313" key="7">
    <source>
        <dbReference type="EMBL" id="KAK3597275.1"/>
    </source>
</evidence>
<dbReference type="GO" id="GO:0005829">
    <property type="term" value="C:cytosol"/>
    <property type="evidence" value="ECO:0007669"/>
    <property type="project" value="TreeGrafter"/>
</dbReference>
<gene>
    <name evidence="7" type="ORF">CHS0354_005034</name>
</gene>
<accession>A0AAE0SSF4</accession>
<keyword evidence="4" id="KW-0067">ATP-binding</keyword>
<comment type="function">
    <text evidence="4">Phosphorylates D-xylulose to produce D-xylulose 5-phosphate, a molecule that may play an important role in the regulation of glucose metabolism and lipogenesis.</text>
</comment>
<keyword evidence="4" id="KW-0859">Xylose metabolism</keyword>
<dbReference type="InterPro" id="IPR018484">
    <property type="entry name" value="FGGY_N"/>
</dbReference>
<dbReference type="PANTHER" id="PTHR10196">
    <property type="entry name" value="SUGAR KINASE"/>
    <property type="match status" value="1"/>
</dbReference>
<dbReference type="Pfam" id="PF02782">
    <property type="entry name" value="FGGY_C"/>
    <property type="match status" value="1"/>
</dbReference>